<protein>
    <submittedName>
        <fullName evidence="1">Uncharacterized protein</fullName>
    </submittedName>
</protein>
<proteinExistence type="predicted"/>
<name>A0A6J5MTP1_9CAUD</name>
<sequence length="162" mass="17771">MSVIGNQAAALKTAIESVTDSGVVYDYQPFPKNDWAQFVTTLTVAIGGQRQVRAWTIQYEGEDRRYEAIGIGSVKTVRRINYIIRFHMSWAHPSSDGTFRDLLESAATAIDSARSLGGSALDHDPITIDLPNDASPVMIGDILCHYAEIRVVVKVVESLTTT</sequence>
<reference evidence="1" key="1">
    <citation type="submission" date="2020-04" db="EMBL/GenBank/DDBJ databases">
        <authorList>
            <person name="Chiriac C."/>
            <person name="Salcher M."/>
            <person name="Ghai R."/>
            <person name="Kavagutti S V."/>
        </authorList>
    </citation>
    <scope>NUCLEOTIDE SEQUENCE</scope>
</reference>
<organism evidence="1">
    <name type="scientific">uncultured Caudovirales phage</name>
    <dbReference type="NCBI Taxonomy" id="2100421"/>
    <lineage>
        <taxon>Viruses</taxon>
        <taxon>Duplodnaviria</taxon>
        <taxon>Heunggongvirae</taxon>
        <taxon>Uroviricota</taxon>
        <taxon>Caudoviricetes</taxon>
        <taxon>Peduoviridae</taxon>
        <taxon>Maltschvirus</taxon>
        <taxon>Maltschvirus maltsch</taxon>
    </lineage>
</organism>
<dbReference type="EMBL" id="LR796541">
    <property type="protein sequence ID" value="CAB4150545.1"/>
    <property type="molecule type" value="Genomic_DNA"/>
</dbReference>
<evidence type="ECO:0000313" key="1">
    <source>
        <dbReference type="EMBL" id="CAB4150545.1"/>
    </source>
</evidence>
<gene>
    <name evidence="1" type="ORF">UFOVP570_49</name>
</gene>
<accession>A0A6J5MTP1</accession>